<dbReference type="EMBL" id="ONZQ02000011">
    <property type="protein sequence ID" value="SPO04997.1"/>
    <property type="molecule type" value="Genomic_DNA"/>
</dbReference>
<comment type="caution">
    <text evidence="5">The sequence shown here is derived from an EMBL/GenBank/DDBJ whole genome shotgun (WGS) entry which is preliminary data.</text>
</comment>
<dbReference type="Gene3D" id="4.10.240.10">
    <property type="entry name" value="Zn(2)-C6 fungal-type DNA-binding domain"/>
    <property type="match status" value="1"/>
</dbReference>
<dbReference type="InterPro" id="IPR050987">
    <property type="entry name" value="AtrR-like"/>
</dbReference>
<dbReference type="PANTHER" id="PTHR46910">
    <property type="entry name" value="TRANSCRIPTION FACTOR PDR1"/>
    <property type="match status" value="1"/>
</dbReference>
<dbReference type="Proteomes" id="UP001187682">
    <property type="component" value="Unassembled WGS sequence"/>
</dbReference>
<dbReference type="InterPro" id="IPR036864">
    <property type="entry name" value="Zn2-C6_fun-type_DNA-bd_sf"/>
</dbReference>
<dbReference type="PROSITE" id="PS00463">
    <property type="entry name" value="ZN2_CY6_FUNGAL_1"/>
    <property type="match status" value="1"/>
</dbReference>
<feature type="region of interest" description="Disordered" evidence="3">
    <location>
        <begin position="495"/>
        <end position="518"/>
    </location>
</feature>
<evidence type="ECO:0000313" key="5">
    <source>
        <dbReference type="EMBL" id="SPO04997.1"/>
    </source>
</evidence>
<dbReference type="AlphaFoldDB" id="A0AAE8SYG3"/>
<keyword evidence="1" id="KW-0479">Metal-binding</keyword>
<evidence type="ECO:0000256" key="1">
    <source>
        <dbReference type="ARBA" id="ARBA00022723"/>
    </source>
</evidence>
<dbReference type="CDD" id="cd00067">
    <property type="entry name" value="GAL4"/>
    <property type="match status" value="1"/>
</dbReference>
<evidence type="ECO:0000259" key="4">
    <source>
        <dbReference type="PROSITE" id="PS50048"/>
    </source>
</evidence>
<organism evidence="5 6">
    <name type="scientific">Cephalotrichum gorgonifer</name>
    <dbReference type="NCBI Taxonomy" id="2041049"/>
    <lineage>
        <taxon>Eukaryota</taxon>
        <taxon>Fungi</taxon>
        <taxon>Dikarya</taxon>
        <taxon>Ascomycota</taxon>
        <taxon>Pezizomycotina</taxon>
        <taxon>Sordariomycetes</taxon>
        <taxon>Hypocreomycetidae</taxon>
        <taxon>Microascales</taxon>
        <taxon>Microascaceae</taxon>
        <taxon>Cephalotrichum</taxon>
    </lineage>
</organism>
<accession>A0AAE8SYG3</accession>
<dbReference type="SMART" id="SM00066">
    <property type="entry name" value="GAL4"/>
    <property type="match status" value="1"/>
</dbReference>
<feature type="region of interest" description="Disordered" evidence="3">
    <location>
        <begin position="686"/>
        <end position="732"/>
    </location>
</feature>
<dbReference type="SMART" id="SM00906">
    <property type="entry name" value="Fungal_trans"/>
    <property type="match status" value="1"/>
</dbReference>
<dbReference type="Pfam" id="PF00172">
    <property type="entry name" value="Zn_clus"/>
    <property type="match status" value="1"/>
</dbReference>
<evidence type="ECO:0000256" key="2">
    <source>
        <dbReference type="ARBA" id="ARBA00023242"/>
    </source>
</evidence>
<dbReference type="SUPFAM" id="SSF57701">
    <property type="entry name" value="Zn2/Cys6 DNA-binding domain"/>
    <property type="match status" value="1"/>
</dbReference>
<feature type="region of interest" description="Disordered" evidence="3">
    <location>
        <begin position="38"/>
        <end position="120"/>
    </location>
</feature>
<dbReference type="Pfam" id="PF04082">
    <property type="entry name" value="Fungal_trans"/>
    <property type="match status" value="1"/>
</dbReference>
<dbReference type="GO" id="GO:0003677">
    <property type="term" value="F:DNA binding"/>
    <property type="evidence" value="ECO:0007669"/>
    <property type="project" value="InterPro"/>
</dbReference>
<dbReference type="PANTHER" id="PTHR46910:SF17">
    <property type="entry name" value="SCFA-RELATED"/>
    <property type="match status" value="1"/>
</dbReference>
<feature type="domain" description="Zn(2)-C6 fungal-type" evidence="4">
    <location>
        <begin position="9"/>
        <end position="38"/>
    </location>
</feature>
<name>A0AAE8SYG3_9PEZI</name>
<dbReference type="PROSITE" id="PS50048">
    <property type="entry name" value="ZN2_CY6_FUNGAL_2"/>
    <property type="match status" value="1"/>
</dbReference>
<protein>
    <recommendedName>
        <fullName evidence="4">Zn(2)-C6 fungal-type domain-containing protein</fullName>
    </recommendedName>
</protein>
<dbReference type="CDD" id="cd12148">
    <property type="entry name" value="fungal_TF_MHR"/>
    <property type="match status" value="1"/>
</dbReference>
<feature type="compositionally biased region" description="Basic and acidic residues" evidence="3">
    <location>
        <begin position="505"/>
        <end position="516"/>
    </location>
</feature>
<evidence type="ECO:0000313" key="6">
    <source>
        <dbReference type="Proteomes" id="UP001187682"/>
    </source>
</evidence>
<keyword evidence="6" id="KW-1185">Reference proteome</keyword>
<dbReference type="GO" id="GO:0000981">
    <property type="term" value="F:DNA-binding transcription factor activity, RNA polymerase II-specific"/>
    <property type="evidence" value="ECO:0007669"/>
    <property type="project" value="InterPro"/>
</dbReference>
<feature type="compositionally biased region" description="Polar residues" evidence="3">
    <location>
        <begin position="39"/>
        <end position="50"/>
    </location>
</feature>
<sequence>MPSSKVASACARCRKQKLKCDVERPCTMCTRTGVDCVRSQPQPWHNQGLVQSRGKARRTSNSADGAPSPKRVRLASPTEQNEEVGCHYPTRGSTSSPVEHRTSPAEDGRGGTTDKKPWRNSTSTIMLVEEAFHHHDSTSPEMSETSTLGYKSHPRLNVGPQRGSQHPAVLGNFSGRGRAHVSMAMELASLLPNSEAVTILVDIYFEKIHWFMLLFHQREFKTSLDKLFAGGHPVNQMTGQKSDKDVGYLGVLLATCALSLRYVSPSQKIRLMDYGVDPQSQRERILAALRLRLLDILALGSLEAVQICVLLGSYYLYHGEPELAWPLCGCALRLSQALELHRSSTRHTHSPVSQATQFEKSVQARKRCWWAVHEIETFCSMIYGFPLSISDADCDVEPLDPSDPWSIAADGQSSLPDQPTLLVYKCSMSELSKIVKSAIEGLYGSRQDLNRNANGIPTTAETSTRVQALVTKVASLDTQITRWYSQLPGKLRLGKLAVPGPGKSSNHENHRSETHGRAPSTLSFDDQLFQLQALALKLAFENARILIHRPLLSYKLFFSSTSSTDTGASRRDPNLASVSVCRDAALQISCAGNIPIFKEASTTYALNFISLHILTAGVTLCIMAGLSPLSPESLDSKLGVRRLMEMQAYLQLDCLVASQGLEILKKLSYLVMKKETEAMLALGTREHNLDPPSANDTRVDGLASNEGLPDKHSVQPTGHDCPPPTVMPSSTTSSDLATQICEAQGTPLFRDPVSIEISGFCEDLLMTQTMFDVEQAMGYSGHGGLTQPGDMADGINEDTLCYQFIGQDQSWMWDPAIDFGNT</sequence>
<proteinExistence type="predicted"/>
<reference evidence="5" key="1">
    <citation type="submission" date="2018-03" db="EMBL/GenBank/DDBJ databases">
        <authorList>
            <person name="Guldener U."/>
        </authorList>
    </citation>
    <scope>NUCLEOTIDE SEQUENCE</scope>
</reference>
<dbReference type="GO" id="GO:0008270">
    <property type="term" value="F:zinc ion binding"/>
    <property type="evidence" value="ECO:0007669"/>
    <property type="project" value="InterPro"/>
</dbReference>
<dbReference type="InterPro" id="IPR007219">
    <property type="entry name" value="XnlR_reg_dom"/>
</dbReference>
<feature type="compositionally biased region" description="Basic and acidic residues" evidence="3">
    <location>
        <begin position="98"/>
        <end position="117"/>
    </location>
</feature>
<keyword evidence="2" id="KW-0539">Nucleus</keyword>
<evidence type="ECO:0000256" key="3">
    <source>
        <dbReference type="SAM" id="MobiDB-lite"/>
    </source>
</evidence>
<dbReference type="GO" id="GO:0006351">
    <property type="term" value="P:DNA-templated transcription"/>
    <property type="evidence" value="ECO:0007669"/>
    <property type="project" value="InterPro"/>
</dbReference>
<gene>
    <name evidence="5" type="ORF">DNG_07682</name>
</gene>
<dbReference type="InterPro" id="IPR001138">
    <property type="entry name" value="Zn2Cys6_DnaBD"/>
</dbReference>